<keyword evidence="1" id="KW-0449">Lipoprotein</keyword>
<comment type="caution">
    <text evidence="1">The sequence shown here is derived from an EMBL/GenBank/DDBJ whole genome shotgun (WGS) entry which is preliminary data.</text>
</comment>
<organism evidence="1 2">
    <name type="scientific">Winogradskyella haliclonae</name>
    <dbReference type="NCBI Taxonomy" id="2048558"/>
    <lineage>
        <taxon>Bacteria</taxon>
        <taxon>Pseudomonadati</taxon>
        <taxon>Bacteroidota</taxon>
        <taxon>Flavobacteriia</taxon>
        <taxon>Flavobacteriales</taxon>
        <taxon>Flavobacteriaceae</taxon>
        <taxon>Winogradskyella</taxon>
    </lineage>
</organism>
<dbReference type="EMBL" id="BMDQ01000001">
    <property type="protein sequence ID" value="GGI56346.1"/>
    <property type="molecule type" value="Genomic_DNA"/>
</dbReference>
<name>A0ABQ2BV35_9FLAO</name>
<dbReference type="PROSITE" id="PS51257">
    <property type="entry name" value="PROKAR_LIPOPROTEIN"/>
    <property type="match status" value="1"/>
</dbReference>
<proteinExistence type="predicted"/>
<dbReference type="RefSeq" id="WP_188373264.1">
    <property type="nucleotide sequence ID" value="NZ_BMDQ01000001.1"/>
</dbReference>
<evidence type="ECO:0000313" key="2">
    <source>
        <dbReference type="Proteomes" id="UP000624701"/>
    </source>
</evidence>
<dbReference type="Proteomes" id="UP000624701">
    <property type="component" value="Unassembled WGS sequence"/>
</dbReference>
<sequence>MPRKADVFFLGLFLIVLLTSCDSKAIYDEYQSLPNQWNKDNIISFKVEAPDTINAYNLYVNLRNNSDYKYSNLFLITSLEYPNGRTLIDTLEYKMAAPDGTLLGTGFADVKENKLWYKGYKSPFVFKETGTYTFQVQQAMRKFGNATGVEDLDGVTEIGFRVENK</sequence>
<accession>A0ABQ2BV35</accession>
<evidence type="ECO:0000313" key="1">
    <source>
        <dbReference type="EMBL" id="GGI56346.1"/>
    </source>
</evidence>
<keyword evidence="2" id="KW-1185">Reference proteome</keyword>
<gene>
    <name evidence="1" type="primary">gldH</name>
    <name evidence="1" type="ORF">GCM10011444_06550</name>
</gene>
<reference evidence="2" key="1">
    <citation type="journal article" date="2019" name="Int. J. Syst. Evol. Microbiol.">
        <title>The Global Catalogue of Microorganisms (GCM) 10K type strain sequencing project: providing services to taxonomists for standard genome sequencing and annotation.</title>
        <authorList>
            <consortium name="The Broad Institute Genomics Platform"/>
            <consortium name="The Broad Institute Genome Sequencing Center for Infectious Disease"/>
            <person name="Wu L."/>
            <person name="Ma J."/>
        </authorList>
    </citation>
    <scope>NUCLEOTIDE SEQUENCE [LARGE SCALE GENOMIC DNA]</scope>
    <source>
        <strain evidence="2">CCM 8681</strain>
    </source>
</reference>
<dbReference type="InterPro" id="IPR020018">
    <property type="entry name" value="Motility-assoc_lipoprot_GldH"/>
</dbReference>
<protein>
    <submittedName>
        <fullName evidence="1">Gliding motility lipoprotein GldH</fullName>
    </submittedName>
</protein>
<dbReference type="NCBIfam" id="TIGR03511">
    <property type="entry name" value="GldH_lipo"/>
    <property type="match status" value="1"/>
</dbReference>
<dbReference type="Pfam" id="PF14109">
    <property type="entry name" value="GldH_lipo"/>
    <property type="match status" value="1"/>
</dbReference>